<evidence type="ECO:0000256" key="1">
    <source>
        <dbReference type="SAM" id="Phobius"/>
    </source>
</evidence>
<accession>A0ABV8G8H9</accession>
<evidence type="ECO:0000313" key="3">
    <source>
        <dbReference type="Proteomes" id="UP001595851"/>
    </source>
</evidence>
<feature type="transmembrane region" description="Helical" evidence="1">
    <location>
        <begin position="117"/>
        <end position="144"/>
    </location>
</feature>
<dbReference type="EMBL" id="JBHSBI010000008">
    <property type="protein sequence ID" value="MFC4009129.1"/>
    <property type="molecule type" value="Genomic_DNA"/>
</dbReference>
<organism evidence="2 3">
    <name type="scientific">Nonomuraea purpurea</name>
    <dbReference type="NCBI Taxonomy" id="1849276"/>
    <lineage>
        <taxon>Bacteria</taxon>
        <taxon>Bacillati</taxon>
        <taxon>Actinomycetota</taxon>
        <taxon>Actinomycetes</taxon>
        <taxon>Streptosporangiales</taxon>
        <taxon>Streptosporangiaceae</taxon>
        <taxon>Nonomuraea</taxon>
    </lineage>
</organism>
<feature type="transmembrane region" description="Helical" evidence="1">
    <location>
        <begin position="193"/>
        <end position="211"/>
    </location>
</feature>
<keyword evidence="1" id="KW-0472">Membrane</keyword>
<name>A0ABV8G8H9_9ACTN</name>
<feature type="transmembrane region" description="Helical" evidence="1">
    <location>
        <begin position="164"/>
        <end position="186"/>
    </location>
</feature>
<sequence>MLWLTWRQHRMQVLVTTALLAAIGVTLLINGLGAADFAARNTQAAIDCASAPGTDACAVYTGGMMEWMWSVGEIFGWLPLLAPALIGAFWGAPLLGREFERGTHQLAWTQSVSRSRWLAAKVGGLGFLVTLGGLALGGAVSAWLAVFDSAEFPVNFLSQSWFRLVGIVPAAWWLFAFVLGVAMGAAFRRTVPAMALTLAICAGLFFGLRTVQPMYANPQLAVQTTVVNDVVPDDVLTLNLYWIDRNGSVLTGPDMDLALARPCGTDPTAAKYDECSFKQGYRQVTVFQPADRFWRFQWTETGILLIAAAVVGGVTVRRALRPRI</sequence>
<dbReference type="Proteomes" id="UP001595851">
    <property type="component" value="Unassembled WGS sequence"/>
</dbReference>
<reference evidence="3" key="1">
    <citation type="journal article" date="2019" name="Int. J. Syst. Evol. Microbiol.">
        <title>The Global Catalogue of Microorganisms (GCM) 10K type strain sequencing project: providing services to taxonomists for standard genome sequencing and annotation.</title>
        <authorList>
            <consortium name="The Broad Institute Genomics Platform"/>
            <consortium name="The Broad Institute Genome Sequencing Center for Infectious Disease"/>
            <person name="Wu L."/>
            <person name="Ma J."/>
        </authorList>
    </citation>
    <scope>NUCLEOTIDE SEQUENCE [LARGE SCALE GENOMIC DNA]</scope>
    <source>
        <strain evidence="3">TBRC 1276</strain>
    </source>
</reference>
<evidence type="ECO:0000313" key="2">
    <source>
        <dbReference type="EMBL" id="MFC4009129.1"/>
    </source>
</evidence>
<gene>
    <name evidence="2" type="ORF">ACFOY2_17990</name>
</gene>
<keyword evidence="1" id="KW-0812">Transmembrane</keyword>
<proteinExistence type="predicted"/>
<keyword evidence="1" id="KW-1133">Transmembrane helix</keyword>
<feature type="transmembrane region" description="Helical" evidence="1">
    <location>
        <begin position="302"/>
        <end position="320"/>
    </location>
</feature>
<protein>
    <submittedName>
        <fullName evidence="2">ABC transporter permease</fullName>
    </submittedName>
</protein>
<keyword evidence="3" id="KW-1185">Reference proteome</keyword>
<comment type="caution">
    <text evidence="2">The sequence shown here is derived from an EMBL/GenBank/DDBJ whole genome shotgun (WGS) entry which is preliminary data.</text>
</comment>
<feature type="transmembrane region" description="Helical" evidence="1">
    <location>
        <begin position="74"/>
        <end position="96"/>
    </location>
</feature>
<dbReference type="RefSeq" id="WP_379529190.1">
    <property type="nucleotide sequence ID" value="NZ_JBHSBI010000008.1"/>
</dbReference>